<dbReference type="AlphaFoldDB" id="A0A928VS76"/>
<organism evidence="1 2">
    <name type="scientific">Zarconia navalis LEGE 11467</name>
    <dbReference type="NCBI Taxonomy" id="1828826"/>
    <lineage>
        <taxon>Bacteria</taxon>
        <taxon>Bacillati</taxon>
        <taxon>Cyanobacteriota</taxon>
        <taxon>Cyanophyceae</taxon>
        <taxon>Oscillatoriophycideae</taxon>
        <taxon>Oscillatoriales</taxon>
        <taxon>Oscillatoriales incertae sedis</taxon>
        <taxon>Zarconia</taxon>
        <taxon>Zarconia navalis</taxon>
    </lineage>
</organism>
<evidence type="ECO:0000313" key="1">
    <source>
        <dbReference type="EMBL" id="MBE9039424.1"/>
    </source>
</evidence>
<protein>
    <submittedName>
        <fullName evidence="1">Uncharacterized protein</fullName>
    </submittedName>
</protein>
<sequence>MSFNIFDETSYLNARPDVRAAVIAGAFKSGFHHFQEAGLREGETNVSPYWNEGLYLQQNPDVAGAVGAGAFSSGLDHFIQFGARENRPGAPVVPDIAGFDENYYLSFYPQVGGAVARGEFSSGAAHYNRVGRLSRFEALFSGTDGDDILTGVGELNEIIGVDVDVRTQRVGDSFFVPTSFGTGEVDVLTGLPLGNDTFHLGTGRNPLNANVAAFYLGGGSTDYAYVQNFDRGEDELLLAGSPQGYDVFRETLSFAGVPVSGISISTGGDLVAFVEGIDSIEVSFEDPGRGVFFLS</sequence>
<comment type="caution">
    <text evidence="1">The sequence shown here is derived from an EMBL/GenBank/DDBJ whole genome shotgun (WGS) entry which is preliminary data.</text>
</comment>
<proteinExistence type="predicted"/>
<gene>
    <name evidence="1" type="ORF">IQ235_01260</name>
</gene>
<dbReference type="EMBL" id="JADEXN010000009">
    <property type="protein sequence ID" value="MBE9039424.1"/>
    <property type="molecule type" value="Genomic_DNA"/>
</dbReference>
<name>A0A928VS76_9CYAN</name>
<keyword evidence="2" id="KW-1185">Reference proteome</keyword>
<accession>A0A928VS76</accession>
<dbReference type="Proteomes" id="UP000621799">
    <property type="component" value="Unassembled WGS sequence"/>
</dbReference>
<evidence type="ECO:0000313" key="2">
    <source>
        <dbReference type="Proteomes" id="UP000621799"/>
    </source>
</evidence>
<dbReference type="RefSeq" id="WP_264319688.1">
    <property type="nucleotide sequence ID" value="NZ_JADEXN010000009.1"/>
</dbReference>
<reference evidence="1" key="1">
    <citation type="submission" date="2020-10" db="EMBL/GenBank/DDBJ databases">
        <authorList>
            <person name="Castelo-Branco R."/>
            <person name="Eusebio N."/>
            <person name="Adriana R."/>
            <person name="Vieira A."/>
            <person name="Brugerolle De Fraissinette N."/>
            <person name="Rezende De Castro R."/>
            <person name="Schneider M.P."/>
            <person name="Vasconcelos V."/>
            <person name="Leao P.N."/>
        </authorList>
    </citation>
    <scope>NUCLEOTIDE SEQUENCE</scope>
    <source>
        <strain evidence="1">LEGE 11467</strain>
    </source>
</reference>